<dbReference type="InterPro" id="IPR029058">
    <property type="entry name" value="AB_hydrolase_fold"/>
</dbReference>
<dbReference type="Proteomes" id="UP000829999">
    <property type="component" value="Chromosome 15"/>
</dbReference>
<dbReference type="RefSeq" id="XP_050555036.1">
    <property type="nucleotide sequence ID" value="XM_050699079.1"/>
</dbReference>
<feature type="signal peptide" evidence="5">
    <location>
        <begin position="1"/>
        <end position="19"/>
    </location>
</feature>
<dbReference type="GO" id="GO:0017171">
    <property type="term" value="F:serine hydrolase activity"/>
    <property type="evidence" value="ECO:0007669"/>
    <property type="project" value="TreeGrafter"/>
</dbReference>
<keyword evidence="7" id="KW-1185">Reference proteome</keyword>
<name>A0A9R0DY82_SPOFR</name>
<dbReference type="PANTHER" id="PTHR11610:SF150">
    <property type="entry name" value="FI01825P-RELATED"/>
    <property type="match status" value="1"/>
</dbReference>
<organism evidence="7 8">
    <name type="scientific">Spodoptera frugiperda</name>
    <name type="common">Fall armyworm</name>
    <dbReference type="NCBI Taxonomy" id="7108"/>
    <lineage>
        <taxon>Eukaryota</taxon>
        <taxon>Metazoa</taxon>
        <taxon>Ecdysozoa</taxon>
        <taxon>Arthropoda</taxon>
        <taxon>Hexapoda</taxon>
        <taxon>Insecta</taxon>
        <taxon>Pterygota</taxon>
        <taxon>Neoptera</taxon>
        <taxon>Endopterygota</taxon>
        <taxon>Lepidoptera</taxon>
        <taxon>Glossata</taxon>
        <taxon>Ditrysia</taxon>
        <taxon>Noctuoidea</taxon>
        <taxon>Noctuidae</taxon>
        <taxon>Amphipyrinae</taxon>
        <taxon>Spodoptera</taxon>
    </lineage>
</organism>
<dbReference type="PANTHER" id="PTHR11610">
    <property type="entry name" value="LIPASE"/>
    <property type="match status" value="1"/>
</dbReference>
<comment type="similarity">
    <text evidence="2 4">Belongs to the AB hydrolase superfamily. Lipase family.</text>
</comment>
<evidence type="ECO:0000313" key="7">
    <source>
        <dbReference type="Proteomes" id="UP000829999"/>
    </source>
</evidence>
<dbReference type="GO" id="GO:0016298">
    <property type="term" value="F:lipase activity"/>
    <property type="evidence" value="ECO:0007669"/>
    <property type="project" value="InterPro"/>
</dbReference>
<dbReference type="InterPro" id="IPR000734">
    <property type="entry name" value="TAG_lipase"/>
</dbReference>
<dbReference type="GO" id="GO:0005615">
    <property type="term" value="C:extracellular space"/>
    <property type="evidence" value="ECO:0007669"/>
    <property type="project" value="TreeGrafter"/>
</dbReference>
<dbReference type="OrthoDB" id="199913at2759"/>
<gene>
    <name evidence="8" type="primary">LOC118273348</name>
</gene>
<evidence type="ECO:0000259" key="6">
    <source>
        <dbReference type="Pfam" id="PF00151"/>
    </source>
</evidence>
<evidence type="ECO:0000313" key="8">
    <source>
        <dbReference type="RefSeq" id="XP_050555036.1"/>
    </source>
</evidence>
<evidence type="ECO:0000256" key="4">
    <source>
        <dbReference type="RuleBase" id="RU004262"/>
    </source>
</evidence>
<reference evidence="8" key="1">
    <citation type="submission" date="2025-08" db="UniProtKB">
        <authorList>
            <consortium name="RefSeq"/>
        </authorList>
    </citation>
    <scope>IDENTIFICATION</scope>
    <source>
        <tissue evidence="8">Whole larval tissue</tissue>
    </source>
</reference>
<dbReference type="GO" id="GO:0016042">
    <property type="term" value="P:lipid catabolic process"/>
    <property type="evidence" value="ECO:0007669"/>
    <property type="project" value="TreeGrafter"/>
</dbReference>
<keyword evidence="5" id="KW-0732">Signal</keyword>
<evidence type="ECO:0000256" key="1">
    <source>
        <dbReference type="ARBA" id="ARBA00004613"/>
    </source>
</evidence>
<feature type="chain" id="PRO_5040173481" evidence="5">
    <location>
        <begin position="20"/>
        <end position="296"/>
    </location>
</feature>
<evidence type="ECO:0000256" key="5">
    <source>
        <dbReference type="SAM" id="SignalP"/>
    </source>
</evidence>
<comment type="subcellular location">
    <subcellularLocation>
        <location evidence="1">Secreted</location>
    </subcellularLocation>
</comment>
<accession>A0A9R0DY82</accession>
<dbReference type="Gene3D" id="3.40.50.1820">
    <property type="entry name" value="alpha/beta hydrolase"/>
    <property type="match status" value="1"/>
</dbReference>
<feature type="domain" description="Lipase" evidence="6">
    <location>
        <begin position="23"/>
        <end position="262"/>
    </location>
</feature>
<protein>
    <submittedName>
        <fullName evidence="8">Pancreatic triacylglycerol lipase</fullName>
    </submittedName>
</protein>
<evidence type="ECO:0000256" key="2">
    <source>
        <dbReference type="ARBA" id="ARBA00010701"/>
    </source>
</evidence>
<dbReference type="GeneID" id="118273348"/>
<dbReference type="PRINTS" id="PR00821">
    <property type="entry name" value="TAGLIPASE"/>
</dbReference>
<dbReference type="AlphaFoldDB" id="A0A9R0DY82"/>
<dbReference type="SUPFAM" id="SSF53474">
    <property type="entry name" value="alpha/beta-Hydrolases"/>
    <property type="match status" value="1"/>
</dbReference>
<dbReference type="InterPro" id="IPR013818">
    <property type="entry name" value="Lipase"/>
</dbReference>
<proteinExistence type="inferred from homology"/>
<evidence type="ECO:0000256" key="3">
    <source>
        <dbReference type="ARBA" id="ARBA00022525"/>
    </source>
</evidence>
<sequence length="296" mass="30703">MAALVKCLIVLCAAVAASGYGLGEMDVIFHMFHRGSPSVSEPLLPTANSVMQSSFSPFRPTVITIHNSGDAATGNFNAYVVSAHLVAQDVNLIAVDWSAGSGMYSQGLANAVQCGERIASFINLLINIAAYGPENYRIVGIGLGAHIAGIAASFVSTGNIGHIVAIDPSLVGWTHHPHKLSADKALVTEVLHVTAGSLGYDYPLGKIDFYPNGGANQPNCATDVSCSQNMGYVFYAESLAAGGSQFVATACDSYEEAVGQTCSGDKGVVFGGLADKSGVSGIYTFQTNREPPFAQG</sequence>
<keyword evidence="3" id="KW-0964">Secreted</keyword>
<dbReference type="Pfam" id="PF00151">
    <property type="entry name" value="Lipase"/>
    <property type="match status" value="1"/>
</dbReference>